<evidence type="ECO:0000313" key="4">
    <source>
        <dbReference type="Proteomes" id="UP000663918"/>
    </source>
</evidence>
<feature type="region of interest" description="Disordered" evidence="1">
    <location>
        <begin position="129"/>
        <end position="173"/>
    </location>
</feature>
<evidence type="ECO:0000256" key="2">
    <source>
        <dbReference type="SAM" id="Phobius"/>
    </source>
</evidence>
<keyword evidence="2" id="KW-1133">Transmembrane helix</keyword>
<feature type="transmembrane region" description="Helical" evidence="2">
    <location>
        <begin position="313"/>
        <end position="344"/>
    </location>
</feature>
<proteinExistence type="predicted"/>
<evidence type="ECO:0000256" key="1">
    <source>
        <dbReference type="SAM" id="MobiDB-lite"/>
    </source>
</evidence>
<dbReference type="EMBL" id="CP062222">
    <property type="protein sequence ID" value="QTC92078.1"/>
    <property type="molecule type" value="Genomic_DNA"/>
</dbReference>
<organism evidence="3 4">
    <name type="scientific">Brevundimonas goettingensis</name>
    <dbReference type="NCBI Taxonomy" id="2774190"/>
    <lineage>
        <taxon>Bacteria</taxon>
        <taxon>Pseudomonadati</taxon>
        <taxon>Pseudomonadota</taxon>
        <taxon>Alphaproteobacteria</taxon>
        <taxon>Caulobacterales</taxon>
        <taxon>Caulobacteraceae</taxon>
        <taxon>Brevundimonas</taxon>
    </lineage>
</organism>
<dbReference type="KEGG" id="bgoe:IFJ75_03975"/>
<accession>A0A975GWP4</accession>
<evidence type="ECO:0000313" key="3">
    <source>
        <dbReference type="EMBL" id="QTC92078.1"/>
    </source>
</evidence>
<name>A0A975GWP4_9CAUL</name>
<feature type="transmembrane region" description="Helical" evidence="2">
    <location>
        <begin position="271"/>
        <end position="293"/>
    </location>
</feature>
<gene>
    <name evidence="3" type="ORF">IFJ75_03975</name>
</gene>
<reference evidence="3" key="1">
    <citation type="submission" date="2020-09" db="EMBL/GenBank/DDBJ databases">
        <title>Brevundimonas sp. LVF2 isolated from a puddle in Goettingen, Germany.</title>
        <authorList>
            <person name="Friedrich I."/>
            <person name="Klassen A."/>
            <person name="Hannes N."/>
            <person name="Schneider D."/>
            <person name="Hertel R."/>
            <person name="Daniel R."/>
        </authorList>
    </citation>
    <scope>NUCLEOTIDE SEQUENCE</scope>
    <source>
        <strain evidence="3">LVF2</strain>
    </source>
</reference>
<dbReference type="AlphaFoldDB" id="A0A975GWP4"/>
<dbReference type="InterPro" id="IPR022134">
    <property type="entry name" value="DUF3667"/>
</dbReference>
<keyword evidence="2" id="KW-0472">Membrane</keyword>
<dbReference type="Proteomes" id="UP000663918">
    <property type="component" value="Chromosome"/>
</dbReference>
<protein>
    <submittedName>
        <fullName evidence="3">DUF3667 domain-containing protein</fullName>
    </submittedName>
</protein>
<keyword evidence="2" id="KW-0812">Transmembrane</keyword>
<keyword evidence="4" id="KW-1185">Reference proteome</keyword>
<feature type="transmembrane region" description="Helical" evidence="2">
    <location>
        <begin position="364"/>
        <end position="384"/>
    </location>
</feature>
<dbReference type="RefSeq" id="WP_207931379.1">
    <property type="nucleotide sequence ID" value="NZ_CP062222.1"/>
</dbReference>
<dbReference type="Pfam" id="PF12412">
    <property type="entry name" value="DUF3667"/>
    <property type="match status" value="1"/>
</dbReference>
<sequence length="390" mass="43363">MSAELEAAALDSAGGWLRWKRKHADIPVGTPCANCETPLQGTYCHTCGQLAEDFHRNSWHLLVEAVESLLHLDGKLFSTLPNLLRRPGKLTRDFLDGKRASQVQPFRMFLVILLVVLFVSHLAQKKTEHGAEEGAHGTTNSAVHVNTPGGDHGAGEAATEPTQNKPTGLLPLPNTPHTRAALDEARAEIAMDPTMTAAEKRTALMAVNGDWAKFGQAVADQKTAEAAADGHMIDTSPNDSARMKAFKHWAEVRIDAIREDPKRFSLIMEIWLHRVAILALPVSALMLSLLFIFNRRFFVFDHLVFSMHSLSFQMLLVTVILLLSMLIGGWAWWLILIMPVHLYLHMKGAYERSAFGTVCRMTALFVMTTFTFSTLALLWLYLAFNEMAGH</sequence>